<sequence length="450" mass="47622">MSKENLSKEAGSKEAGSKETGSMAPITGRQLLAETLGGAAAAWQIDDRGLCLAGESAVDWLNHQAQPATPAYIYNGAAISAQVQAVRAVLPGTIHLHYAIKANPFPPVISHLATQVDGFDCASLAEMQRVAELAPARLAQTSIAGPAKSADEHRFAISHGVLINIESAGELQRVADVAQSLGKRARVALRVNPPFELKGAGMKMGGGARPFGIDSEAIPALIERIRTDATLRDHLALEGFHLFAGSQNRQAEAIAATLRQSLILVQDWTRQTGFMPRHLNLGGGFGVVYQPQDAPLDLAALKPVLAEIGADAQQAWTGVRVNLELGRYLVAAAGIYVTRIVDRKTSRGKIYLMCDGGMHHHLALSGNLGQVLRRNWPIVAIAQMDEPHSETVDLAGPLCTPLDVLGQNQALPILQPGDVVGVLQSGAYGASASPQGFLSRPAPGEYFVPG</sequence>
<comment type="cofactor">
    <cofactor evidence="1 3">
        <name>pyridoxal 5'-phosphate</name>
        <dbReference type="ChEBI" id="CHEBI:597326"/>
    </cofactor>
</comment>
<dbReference type="SUPFAM" id="SSF50621">
    <property type="entry name" value="Alanine racemase C-terminal domain-like"/>
    <property type="match status" value="1"/>
</dbReference>
<dbReference type="EMBL" id="CP016027">
    <property type="protein sequence ID" value="ANJ68489.1"/>
    <property type="molecule type" value="Genomic_DNA"/>
</dbReference>
<feature type="active site" description="Proton donor" evidence="3">
    <location>
        <position position="399"/>
    </location>
</feature>
<feature type="compositionally biased region" description="Basic and acidic residues" evidence="4">
    <location>
        <begin position="1"/>
        <end position="17"/>
    </location>
</feature>
<accession>A0A191ZKT2</accession>
<feature type="region of interest" description="Disordered" evidence="4">
    <location>
        <begin position="1"/>
        <end position="24"/>
    </location>
</feature>
<dbReference type="InterPro" id="IPR009006">
    <property type="entry name" value="Ala_racemase/Decarboxylase_C"/>
</dbReference>
<dbReference type="GO" id="GO:0009089">
    <property type="term" value="P:lysine biosynthetic process via diaminopimelate"/>
    <property type="evidence" value="ECO:0007669"/>
    <property type="project" value="TreeGrafter"/>
</dbReference>
<dbReference type="InterPro" id="IPR022644">
    <property type="entry name" value="De-COase2_N"/>
</dbReference>
<dbReference type="InterPro" id="IPR029066">
    <property type="entry name" value="PLP-binding_barrel"/>
</dbReference>
<dbReference type="PANTHER" id="PTHR43727:SF2">
    <property type="entry name" value="GROUP IV DECARBOXYLASE"/>
    <property type="match status" value="1"/>
</dbReference>
<feature type="modified residue" description="N6-(pyridoxal phosphate)lysine" evidence="3">
    <location>
        <position position="101"/>
    </location>
</feature>
<evidence type="ECO:0000259" key="5">
    <source>
        <dbReference type="Pfam" id="PF02784"/>
    </source>
</evidence>
<dbReference type="PRINTS" id="PR01179">
    <property type="entry name" value="ODADCRBXLASE"/>
</dbReference>
<organism evidence="6 7">
    <name type="scientific">Halothiobacillus diazotrophicus</name>
    <dbReference type="NCBI Taxonomy" id="1860122"/>
    <lineage>
        <taxon>Bacteria</taxon>
        <taxon>Pseudomonadati</taxon>
        <taxon>Pseudomonadota</taxon>
        <taxon>Gammaproteobacteria</taxon>
        <taxon>Chromatiales</taxon>
        <taxon>Halothiobacillaceae</taxon>
        <taxon>Halothiobacillus</taxon>
    </lineage>
</organism>
<dbReference type="InterPro" id="IPR022657">
    <property type="entry name" value="De-COase2_CS"/>
</dbReference>
<proteinExistence type="predicted"/>
<evidence type="ECO:0000256" key="2">
    <source>
        <dbReference type="ARBA" id="ARBA00022898"/>
    </source>
</evidence>
<dbReference type="PANTHER" id="PTHR43727">
    <property type="entry name" value="DIAMINOPIMELATE DECARBOXYLASE"/>
    <property type="match status" value="1"/>
</dbReference>
<dbReference type="Gene3D" id="3.20.20.10">
    <property type="entry name" value="Alanine racemase"/>
    <property type="match status" value="1"/>
</dbReference>
<evidence type="ECO:0000313" key="7">
    <source>
        <dbReference type="Proteomes" id="UP000078596"/>
    </source>
</evidence>
<dbReference type="PROSITE" id="PS00879">
    <property type="entry name" value="ODR_DC_2_2"/>
    <property type="match status" value="1"/>
</dbReference>
<dbReference type="Pfam" id="PF02784">
    <property type="entry name" value="Orn_Arg_deC_N"/>
    <property type="match status" value="1"/>
</dbReference>
<dbReference type="InterPro" id="IPR002433">
    <property type="entry name" value="Orn_de-COase"/>
</dbReference>
<dbReference type="AlphaFoldDB" id="A0A191ZKT2"/>
<dbReference type="KEGG" id="haz:A9404_12550"/>
<dbReference type="GO" id="GO:0008836">
    <property type="term" value="F:diaminopimelate decarboxylase activity"/>
    <property type="evidence" value="ECO:0007669"/>
    <property type="project" value="TreeGrafter"/>
</dbReference>
<feature type="domain" description="Orn/DAP/Arg decarboxylase 2 N-terminal" evidence="5">
    <location>
        <begin position="78"/>
        <end position="331"/>
    </location>
</feature>
<protein>
    <recommendedName>
        <fullName evidence="5">Orn/DAP/Arg decarboxylase 2 N-terminal domain-containing protein</fullName>
    </recommendedName>
</protein>
<evidence type="ECO:0000256" key="4">
    <source>
        <dbReference type="SAM" id="MobiDB-lite"/>
    </source>
</evidence>
<dbReference type="GO" id="GO:0006596">
    <property type="term" value="P:polyamine biosynthetic process"/>
    <property type="evidence" value="ECO:0007669"/>
    <property type="project" value="InterPro"/>
</dbReference>
<reference evidence="6 7" key="1">
    <citation type="submission" date="2016-06" db="EMBL/GenBank/DDBJ databases">
        <title>Insight into the functional genes involving in sulfur oxidation in Pearl River water.</title>
        <authorList>
            <person name="Luo J."/>
            <person name="Tan X."/>
            <person name="Lin W."/>
        </authorList>
    </citation>
    <scope>NUCLEOTIDE SEQUENCE [LARGE SCALE GENOMIC DNA]</scope>
    <source>
        <strain evidence="6 7">LS2</strain>
    </source>
</reference>
<dbReference type="InterPro" id="IPR000183">
    <property type="entry name" value="Orn/DAP/Arg_de-COase"/>
</dbReference>
<dbReference type="STRING" id="1860122.A9404_12550"/>
<keyword evidence="2 3" id="KW-0663">Pyridoxal phosphate</keyword>
<dbReference type="Proteomes" id="UP000078596">
    <property type="component" value="Chromosome"/>
</dbReference>
<gene>
    <name evidence="6" type="ORF">A9404_12550</name>
</gene>
<dbReference type="PRINTS" id="PR01182">
    <property type="entry name" value="ORNDCRBXLASE"/>
</dbReference>
<evidence type="ECO:0000313" key="6">
    <source>
        <dbReference type="EMBL" id="ANJ68489.1"/>
    </source>
</evidence>
<dbReference type="Gene3D" id="2.40.37.10">
    <property type="entry name" value="Lyase, Ornithine Decarboxylase, Chain A, domain 1"/>
    <property type="match status" value="1"/>
</dbReference>
<keyword evidence="7" id="KW-1185">Reference proteome</keyword>
<evidence type="ECO:0000256" key="3">
    <source>
        <dbReference type="PIRSR" id="PIRSR600183-50"/>
    </source>
</evidence>
<evidence type="ECO:0000256" key="1">
    <source>
        <dbReference type="ARBA" id="ARBA00001933"/>
    </source>
</evidence>
<dbReference type="SUPFAM" id="SSF51419">
    <property type="entry name" value="PLP-binding barrel"/>
    <property type="match status" value="1"/>
</dbReference>
<name>A0A191ZKT2_9GAMM</name>